<keyword evidence="2" id="KW-0813">Transport</keyword>
<protein>
    <submittedName>
        <fullName evidence="12">Cytochrome C</fullName>
    </submittedName>
</protein>
<evidence type="ECO:0000256" key="3">
    <source>
        <dbReference type="ARBA" id="ARBA00022617"/>
    </source>
</evidence>
<evidence type="ECO:0000256" key="4">
    <source>
        <dbReference type="ARBA" id="ARBA00022723"/>
    </source>
</evidence>
<dbReference type="EMBL" id="PXYL01000002">
    <property type="protein sequence ID" value="PSJ63085.1"/>
    <property type="molecule type" value="Genomic_DNA"/>
</dbReference>
<dbReference type="GO" id="GO:0020037">
    <property type="term" value="F:heme binding"/>
    <property type="evidence" value="ECO:0007669"/>
    <property type="project" value="InterPro"/>
</dbReference>
<evidence type="ECO:0000256" key="5">
    <source>
        <dbReference type="ARBA" id="ARBA00022764"/>
    </source>
</evidence>
<keyword evidence="7 9" id="KW-0408">Iron</keyword>
<keyword evidence="10" id="KW-0732">Signal</keyword>
<accession>A0A2P7SL36</accession>
<dbReference type="Gene3D" id="1.10.760.10">
    <property type="entry name" value="Cytochrome c-like domain"/>
    <property type="match status" value="2"/>
</dbReference>
<dbReference type="Pfam" id="PF00034">
    <property type="entry name" value="Cytochrom_C"/>
    <property type="match status" value="1"/>
</dbReference>
<evidence type="ECO:0000256" key="7">
    <source>
        <dbReference type="ARBA" id="ARBA00023004"/>
    </source>
</evidence>
<keyword evidence="6" id="KW-0249">Electron transport</keyword>
<keyword evidence="4 9" id="KW-0479">Metal-binding</keyword>
<dbReference type="InterPro" id="IPR009056">
    <property type="entry name" value="Cyt_c-like_dom"/>
</dbReference>
<feature type="chain" id="PRO_5015194199" evidence="10">
    <location>
        <begin position="29"/>
        <end position="201"/>
    </location>
</feature>
<evidence type="ECO:0000256" key="9">
    <source>
        <dbReference type="PIRSR" id="PIRSR000005-2"/>
    </source>
</evidence>
<evidence type="ECO:0000256" key="10">
    <source>
        <dbReference type="SAM" id="SignalP"/>
    </source>
</evidence>
<dbReference type="Pfam" id="PF13442">
    <property type="entry name" value="Cytochrome_CBB3"/>
    <property type="match status" value="1"/>
</dbReference>
<evidence type="ECO:0000256" key="6">
    <source>
        <dbReference type="ARBA" id="ARBA00022982"/>
    </source>
</evidence>
<dbReference type="PANTHER" id="PTHR33751:SF9">
    <property type="entry name" value="CYTOCHROME C4"/>
    <property type="match status" value="1"/>
</dbReference>
<feature type="signal peptide" evidence="10">
    <location>
        <begin position="1"/>
        <end position="28"/>
    </location>
</feature>
<dbReference type="PIRSF" id="PIRSF000005">
    <property type="entry name" value="Cytochrome_c4"/>
    <property type="match status" value="1"/>
</dbReference>
<evidence type="ECO:0000256" key="1">
    <source>
        <dbReference type="ARBA" id="ARBA00004418"/>
    </source>
</evidence>
<feature type="binding site" description="covalent" evidence="8">
    <location>
        <position position="139"/>
    </location>
    <ligand>
        <name>heme c</name>
        <dbReference type="ChEBI" id="CHEBI:61717"/>
        <label>2</label>
    </ligand>
</feature>
<dbReference type="InterPro" id="IPR050597">
    <property type="entry name" value="Cytochrome_c_Oxidase_Subunit"/>
</dbReference>
<dbReference type="OrthoDB" id="9773456at2"/>
<dbReference type="PANTHER" id="PTHR33751">
    <property type="entry name" value="CBB3-TYPE CYTOCHROME C OXIDASE SUBUNIT FIXP"/>
    <property type="match status" value="1"/>
</dbReference>
<name>A0A2P7SL36_9HYPH</name>
<dbReference type="RefSeq" id="WP_106722996.1">
    <property type="nucleotide sequence ID" value="NZ_PXYL01000002.1"/>
</dbReference>
<keyword evidence="3 8" id="KW-0349">Heme</keyword>
<comment type="caution">
    <text evidence="12">The sequence shown here is derived from an EMBL/GenBank/DDBJ whole genome shotgun (WGS) entry which is preliminary data.</text>
</comment>
<evidence type="ECO:0000313" key="13">
    <source>
        <dbReference type="Proteomes" id="UP000240653"/>
    </source>
</evidence>
<feature type="binding site" description="covalent" evidence="8">
    <location>
        <position position="45"/>
    </location>
    <ligand>
        <name>heme c</name>
        <dbReference type="ChEBI" id="CHEBI:61717"/>
        <label>1</label>
    </ligand>
</feature>
<proteinExistence type="predicted"/>
<gene>
    <name evidence="12" type="ORF">C7I85_05900</name>
</gene>
<feature type="binding site" description="axial binding residue" evidence="9">
    <location>
        <position position="140"/>
    </location>
    <ligand>
        <name>heme c</name>
        <dbReference type="ChEBI" id="CHEBI:61717"/>
        <label>2</label>
    </ligand>
    <ligandPart>
        <name>Fe</name>
        <dbReference type="ChEBI" id="CHEBI:18248"/>
    </ligandPart>
</feature>
<feature type="domain" description="Cytochrome c" evidence="11">
    <location>
        <begin position="122"/>
        <end position="201"/>
    </location>
</feature>
<dbReference type="AlphaFoldDB" id="A0A2P7SL36"/>
<feature type="binding site" description="covalent" evidence="8">
    <location>
        <position position="136"/>
    </location>
    <ligand>
        <name>heme c</name>
        <dbReference type="ChEBI" id="CHEBI:61717"/>
        <label>2</label>
    </ligand>
</feature>
<comment type="subcellular location">
    <subcellularLocation>
        <location evidence="1">Periplasm</location>
    </subcellularLocation>
</comment>
<feature type="binding site" description="axial binding residue" evidence="9">
    <location>
        <position position="49"/>
    </location>
    <ligand>
        <name>heme c</name>
        <dbReference type="ChEBI" id="CHEBI:61717"/>
        <label>1</label>
    </ligand>
    <ligandPart>
        <name>Fe</name>
        <dbReference type="ChEBI" id="CHEBI:18248"/>
    </ligandPart>
</feature>
<keyword evidence="5" id="KW-0574">Periplasm</keyword>
<feature type="domain" description="Cytochrome c" evidence="11">
    <location>
        <begin position="30"/>
        <end position="111"/>
    </location>
</feature>
<feature type="binding site" description="axial binding residue" evidence="9">
    <location>
        <position position="88"/>
    </location>
    <ligand>
        <name>heme c</name>
        <dbReference type="ChEBI" id="CHEBI:61717"/>
        <label>1</label>
    </ligand>
    <ligandPart>
        <name>Fe</name>
        <dbReference type="ChEBI" id="CHEBI:18248"/>
    </ligandPart>
</feature>
<evidence type="ECO:0000259" key="11">
    <source>
        <dbReference type="PROSITE" id="PS51007"/>
    </source>
</evidence>
<dbReference type="SUPFAM" id="SSF46626">
    <property type="entry name" value="Cytochrome c"/>
    <property type="match status" value="2"/>
</dbReference>
<feature type="binding site" description="axial binding residue" evidence="9">
    <location>
        <position position="179"/>
    </location>
    <ligand>
        <name>heme c</name>
        <dbReference type="ChEBI" id="CHEBI:61717"/>
        <label>2</label>
    </ligand>
    <ligandPart>
        <name>Fe</name>
        <dbReference type="ChEBI" id="CHEBI:18248"/>
    </ligandPart>
</feature>
<keyword evidence="13" id="KW-1185">Reference proteome</keyword>
<dbReference type="PROSITE" id="PS51007">
    <property type="entry name" value="CYTC"/>
    <property type="match status" value="2"/>
</dbReference>
<dbReference type="Proteomes" id="UP000240653">
    <property type="component" value="Unassembled WGS sequence"/>
</dbReference>
<evidence type="ECO:0000313" key="12">
    <source>
        <dbReference type="EMBL" id="PSJ63085.1"/>
    </source>
</evidence>
<evidence type="ECO:0000256" key="2">
    <source>
        <dbReference type="ARBA" id="ARBA00022448"/>
    </source>
</evidence>
<feature type="binding site" description="covalent" evidence="8">
    <location>
        <position position="48"/>
    </location>
    <ligand>
        <name>heme c</name>
        <dbReference type="ChEBI" id="CHEBI:61717"/>
        <label>1</label>
    </ligand>
</feature>
<comment type="PTM">
    <text evidence="8">Binds 2 heme c groups covalently per subunit.</text>
</comment>
<reference evidence="12 13" key="1">
    <citation type="submission" date="2018-03" db="EMBL/GenBank/DDBJ databases">
        <title>The draft genome of Mesorhizobium soli JCM 19897.</title>
        <authorList>
            <person name="Li L."/>
            <person name="Liu L."/>
            <person name="Liang L."/>
            <person name="Wang T."/>
            <person name="Zhang X."/>
        </authorList>
    </citation>
    <scope>NUCLEOTIDE SEQUENCE [LARGE SCALE GENOMIC DNA]</scope>
    <source>
        <strain evidence="12 13">JCM 19897</strain>
    </source>
</reference>
<dbReference type="GO" id="GO:0009055">
    <property type="term" value="F:electron transfer activity"/>
    <property type="evidence" value="ECO:0007669"/>
    <property type="project" value="InterPro"/>
</dbReference>
<organism evidence="12 13">
    <name type="scientific">Pseudaminobacter soli</name>
    <name type="common">ex Li et al. 2025</name>
    <dbReference type="NCBI Taxonomy" id="1295366"/>
    <lineage>
        <taxon>Bacteria</taxon>
        <taxon>Pseudomonadati</taxon>
        <taxon>Pseudomonadota</taxon>
        <taxon>Alphaproteobacteria</taxon>
        <taxon>Hyphomicrobiales</taxon>
        <taxon>Phyllobacteriaceae</taxon>
        <taxon>Pseudaminobacter</taxon>
    </lineage>
</organism>
<dbReference type="InterPro" id="IPR036909">
    <property type="entry name" value="Cyt_c-like_dom_sf"/>
</dbReference>
<evidence type="ECO:0000256" key="8">
    <source>
        <dbReference type="PIRSR" id="PIRSR000005-1"/>
    </source>
</evidence>
<sequence length="201" mass="21751">MRAVYLGSMPVFVAVLALSVGHPTNAQQATVTSPPPEIADKVQLCASCHGADGKPVVEKVPIIFGQHMFYLLTELKDYRAGRRANEIMAPIAAQLSDDEMKALATYFAAQPWPNYSEVSSPEDNARAQSLAVEGQCTQCHLGGMLGDSRNPRLNHQKVDYLTQTMTDFRGGVRKNAAAMAAIVKDWSDADIAAMSHYLAGL</sequence>
<dbReference type="GO" id="GO:0042597">
    <property type="term" value="C:periplasmic space"/>
    <property type="evidence" value="ECO:0007669"/>
    <property type="project" value="UniProtKB-SubCell"/>
</dbReference>
<dbReference type="GO" id="GO:0005506">
    <property type="term" value="F:iron ion binding"/>
    <property type="evidence" value="ECO:0007669"/>
    <property type="project" value="InterPro"/>
</dbReference>
<dbReference type="InterPro" id="IPR024167">
    <property type="entry name" value="Cytochrome_c4-like"/>
</dbReference>